<gene>
    <name evidence="3" type="ORF">IMSHALPRED_008692</name>
</gene>
<name>A0A8H3IWX3_9LECA</name>
<feature type="domain" description="F-box" evidence="2">
    <location>
        <begin position="16"/>
        <end position="51"/>
    </location>
</feature>
<dbReference type="OrthoDB" id="9981546at2759"/>
<dbReference type="Proteomes" id="UP000664534">
    <property type="component" value="Unassembled WGS sequence"/>
</dbReference>
<feature type="compositionally biased region" description="Polar residues" evidence="1">
    <location>
        <begin position="150"/>
        <end position="160"/>
    </location>
</feature>
<organism evidence="3 4">
    <name type="scientific">Imshaugia aleurites</name>
    <dbReference type="NCBI Taxonomy" id="172621"/>
    <lineage>
        <taxon>Eukaryota</taxon>
        <taxon>Fungi</taxon>
        <taxon>Dikarya</taxon>
        <taxon>Ascomycota</taxon>
        <taxon>Pezizomycotina</taxon>
        <taxon>Lecanoromycetes</taxon>
        <taxon>OSLEUM clade</taxon>
        <taxon>Lecanoromycetidae</taxon>
        <taxon>Lecanorales</taxon>
        <taxon>Lecanorineae</taxon>
        <taxon>Parmeliaceae</taxon>
        <taxon>Imshaugia</taxon>
    </lineage>
</organism>
<evidence type="ECO:0000259" key="2">
    <source>
        <dbReference type="Pfam" id="PF00646"/>
    </source>
</evidence>
<dbReference type="SUPFAM" id="SSF81383">
    <property type="entry name" value="F-box domain"/>
    <property type="match status" value="1"/>
</dbReference>
<dbReference type="InterPro" id="IPR036047">
    <property type="entry name" value="F-box-like_dom_sf"/>
</dbReference>
<dbReference type="InterPro" id="IPR001810">
    <property type="entry name" value="F-box_dom"/>
</dbReference>
<evidence type="ECO:0000256" key="1">
    <source>
        <dbReference type="SAM" id="MobiDB-lite"/>
    </source>
</evidence>
<accession>A0A8H3IWX3</accession>
<feature type="region of interest" description="Disordered" evidence="1">
    <location>
        <begin position="134"/>
        <end position="161"/>
    </location>
</feature>
<sequence>MALSHELHVAGDKLSLFDLPNEILIYNVIDLLPTQSLLQTRCVCHHFQNLIIRIIRRRLLRAASLTDRKLILECYHPAAQYTEPYLYCDYLGTPGLNDEIEGQGPTYEIADDQAARVGTLRTLYSHFRPTRKDPESKIYRSHPAGDIPGSRTSEVANQTREPFERNTVKQNISLEAHELFMQLRFLVAVVQTGPRRGFFLSVENLIDKTQRIFRNWLAEKAEATEEHKSGVLGSVADKLGGEAHDMLWIDQNKIVGLRVRVKEKKGRRDLPILVHKDEDQAMSYSLELEELIVSTTHMMLAVERQLLATGEGNGQAMIFGNFAIPNAQQSERNPGDIA</sequence>
<comment type="caution">
    <text evidence="3">The sequence shown here is derived from an EMBL/GenBank/DDBJ whole genome shotgun (WGS) entry which is preliminary data.</text>
</comment>
<protein>
    <recommendedName>
        <fullName evidence="2">F-box domain-containing protein</fullName>
    </recommendedName>
</protein>
<dbReference type="Pfam" id="PF00646">
    <property type="entry name" value="F-box"/>
    <property type="match status" value="1"/>
</dbReference>
<evidence type="ECO:0000313" key="3">
    <source>
        <dbReference type="EMBL" id="CAF9931700.1"/>
    </source>
</evidence>
<dbReference type="EMBL" id="CAJPDT010000062">
    <property type="protein sequence ID" value="CAF9931700.1"/>
    <property type="molecule type" value="Genomic_DNA"/>
</dbReference>
<dbReference type="AlphaFoldDB" id="A0A8H3IWX3"/>
<reference evidence="3" key="1">
    <citation type="submission" date="2021-03" db="EMBL/GenBank/DDBJ databases">
        <authorList>
            <person name="Tagirdzhanova G."/>
        </authorList>
    </citation>
    <scope>NUCLEOTIDE SEQUENCE</scope>
</reference>
<keyword evidence="4" id="KW-1185">Reference proteome</keyword>
<proteinExistence type="predicted"/>
<evidence type="ECO:0000313" key="4">
    <source>
        <dbReference type="Proteomes" id="UP000664534"/>
    </source>
</evidence>